<keyword evidence="2" id="KW-1185">Reference proteome</keyword>
<dbReference type="Proteomes" id="UP000346198">
    <property type="component" value="Unassembled WGS sequence"/>
</dbReference>
<dbReference type="AlphaFoldDB" id="A0A6C2UME9"/>
<evidence type="ECO:0000313" key="1">
    <source>
        <dbReference type="EMBL" id="VGO21450.1"/>
    </source>
</evidence>
<dbReference type="EMBL" id="CAAHFH010000002">
    <property type="protein sequence ID" value="VGO21450.1"/>
    <property type="molecule type" value="Genomic_DNA"/>
</dbReference>
<protein>
    <recommendedName>
        <fullName evidence="3">Methyltransferase domain-containing protein</fullName>
    </recommendedName>
</protein>
<evidence type="ECO:0000313" key="2">
    <source>
        <dbReference type="Proteomes" id="UP000346198"/>
    </source>
</evidence>
<sequence>MGVNDRRRFRAFACFIHKMYPHVRTVADVAGGSGNVSYHLRDLGYDATVIDDRKARLPTWMHRELRKESVKQGRLIEIPRIVKRVQEVDLRPFDLIVGLHPDEATEHVVREALEHGKDFAVVPCCVFPIDGVKRSKEDWCAYLMSLSPDIITTRLPIEGSNRVLYRCSQAAKGLT</sequence>
<name>A0A6C2UME9_9BACT</name>
<organism evidence="1 2">
    <name type="scientific">Pontiella sulfatireligans</name>
    <dbReference type="NCBI Taxonomy" id="2750658"/>
    <lineage>
        <taxon>Bacteria</taxon>
        <taxon>Pseudomonadati</taxon>
        <taxon>Kiritimatiellota</taxon>
        <taxon>Kiritimatiellia</taxon>
        <taxon>Kiritimatiellales</taxon>
        <taxon>Pontiellaceae</taxon>
        <taxon>Pontiella</taxon>
    </lineage>
</organism>
<dbReference type="InterPro" id="IPR029063">
    <property type="entry name" value="SAM-dependent_MTases_sf"/>
</dbReference>
<reference evidence="1 2" key="1">
    <citation type="submission" date="2019-04" db="EMBL/GenBank/DDBJ databases">
        <authorList>
            <person name="Van Vliet M D."/>
        </authorList>
    </citation>
    <scope>NUCLEOTIDE SEQUENCE [LARGE SCALE GENOMIC DNA]</scope>
    <source>
        <strain evidence="1 2">F21</strain>
    </source>
</reference>
<dbReference type="PANTHER" id="PTHR36971">
    <property type="entry name" value="UNNAMED PRODUCT"/>
    <property type="match status" value="1"/>
</dbReference>
<gene>
    <name evidence="1" type="ORF">SCARR_03523</name>
</gene>
<dbReference type="RefSeq" id="WP_136062912.1">
    <property type="nucleotide sequence ID" value="NZ_CAAHFH010000002.1"/>
</dbReference>
<dbReference type="SUPFAM" id="SSF53335">
    <property type="entry name" value="S-adenosyl-L-methionine-dependent methyltransferases"/>
    <property type="match status" value="1"/>
</dbReference>
<proteinExistence type="predicted"/>
<evidence type="ECO:0008006" key="3">
    <source>
        <dbReference type="Google" id="ProtNLM"/>
    </source>
</evidence>
<dbReference type="PANTHER" id="PTHR36971:SF3">
    <property type="entry name" value="C3H1-TYPE DOMAIN-CONTAINING PROTEIN"/>
    <property type="match status" value="1"/>
</dbReference>
<accession>A0A6C2UME9</accession>